<name>A0A0D8J3C6_9FIRM</name>
<organism evidence="1 2">
    <name type="scientific">Ruthenibacterium lactatiformans</name>
    <dbReference type="NCBI Taxonomy" id="1550024"/>
    <lineage>
        <taxon>Bacteria</taxon>
        <taxon>Bacillati</taxon>
        <taxon>Bacillota</taxon>
        <taxon>Clostridia</taxon>
        <taxon>Eubacteriales</taxon>
        <taxon>Oscillospiraceae</taxon>
        <taxon>Ruthenibacterium</taxon>
    </lineage>
</organism>
<dbReference type="EMBL" id="JXXK01000008">
    <property type="protein sequence ID" value="KJF40283.1"/>
    <property type="molecule type" value="Genomic_DNA"/>
</dbReference>
<protein>
    <submittedName>
        <fullName evidence="1">Uncharacterized protein</fullName>
    </submittedName>
</protein>
<gene>
    <name evidence="1" type="ORF">TQ39_07795</name>
</gene>
<evidence type="ECO:0000313" key="2">
    <source>
        <dbReference type="Proteomes" id="UP000032483"/>
    </source>
</evidence>
<proteinExistence type="predicted"/>
<dbReference type="Proteomes" id="UP000032483">
    <property type="component" value="Unassembled WGS sequence"/>
</dbReference>
<evidence type="ECO:0000313" key="1">
    <source>
        <dbReference type="EMBL" id="KJF40283.1"/>
    </source>
</evidence>
<sequence>MVHASLLFPAKGAEIFSFYYKRGIARPQVKTGKIDTLFTAFLHKKTKQAAPRALFSRKALRNGLKTAQSVPALYR</sequence>
<keyword evidence="2" id="KW-1185">Reference proteome</keyword>
<comment type="caution">
    <text evidence="1">The sequence shown here is derived from an EMBL/GenBank/DDBJ whole genome shotgun (WGS) entry which is preliminary data.</text>
</comment>
<dbReference type="AlphaFoldDB" id="A0A0D8J3C6"/>
<accession>A0A0D8J3C6</accession>
<reference evidence="1" key="1">
    <citation type="submission" date="2015-02" db="EMBL/GenBank/DDBJ databases">
        <title>A novel member of the family Ruminococcaceae isolated from human feces.</title>
        <authorList>
            <person name="Shkoporov A.N."/>
            <person name="Chaplin A.V."/>
            <person name="Motuzova O.V."/>
            <person name="Kafarskaia L.I."/>
            <person name="Khokhlova E.V."/>
            <person name="Efimov B.A."/>
        </authorList>
    </citation>
    <scope>NUCLEOTIDE SEQUENCE [LARGE SCALE GENOMIC DNA]</scope>
    <source>
        <strain evidence="1">585-1</strain>
    </source>
</reference>